<keyword evidence="2" id="KW-0560">Oxidoreductase</keyword>
<dbReference type="AlphaFoldDB" id="A0AAC9HQB1"/>
<reference evidence="6" key="1">
    <citation type="journal article" date="2016" name="Stand. Genomic Sci.">
        <title>Complete genome sequence of the actinomycete Actinoalloteichus hymeniacidonis type strain HPA 177T isolated from a marine sponge.</title>
        <authorList>
            <person name="Schaffert L."/>
            <person name="Albersmeier A."/>
            <person name="Winkler A."/>
            <person name="Kalinowski J."/>
            <person name="Zotchev S.B."/>
            <person name="Ruckert C."/>
        </authorList>
    </citation>
    <scope>NUCLEOTIDE SEQUENCE</scope>
    <source>
        <strain evidence="6">HPA177</strain>
    </source>
</reference>
<dbReference type="SUPFAM" id="SSF51735">
    <property type="entry name" value="NAD(P)-binding Rossmann-fold domains"/>
    <property type="match status" value="1"/>
</dbReference>
<keyword evidence="8" id="KW-1185">Reference proteome</keyword>
<evidence type="ECO:0000313" key="6">
    <source>
        <dbReference type="EMBL" id="AOS63607.1"/>
    </source>
</evidence>
<evidence type="ECO:0000259" key="5">
    <source>
        <dbReference type="Pfam" id="PF21761"/>
    </source>
</evidence>
<feature type="domain" description="6-phosphogluconate dehydrogenase NADP-binding" evidence="4">
    <location>
        <begin position="13"/>
        <end position="162"/>
    </location>
</feature>
<dbReference type="InterPro" id="IPR006115">
    <property type="entry name" value="6PGDH_NADP-bd"/>
</dbReference>
<name>A0AAC9HQB1_9PSEU</name>
<dbReference type="SUPFAM" id="SSF48179">
    <property type="entry name" value="6-phosphogluconate dehydrogenase C-terminal domain-like"/>
    <property type="match status" value="1"/>
</dbReference>
<dbReference type="Gene3D" id="1.10.1040.10">
    <property type="entry name" value="N-(1-d-carboxylethyl)-l-norvaline Dehydrogenase, domain 2"/>
    <property type="match status" value="1"/>
</dbReference>
<dbReference type="InterPro" id="IPR048666">
    <property type="entry name" value="RedAm-like_C"/>
</dbReference>
<dbReference type="Pfam" id="PF21761">
    <property type="entry name" value="RedAm-like_C"/>
    <property type="match status" value="1"/>
</dbReference>
<dbReference type="GO" id="GO:0050661">
    <property type="term" value="F:NADP binding"/>
    <property type="evidence" value="ECO:0007669"/>
    <property type="project" value="InterPro"/>
</dbReference>
<evidence type="ECO:0000256" key="3">
    <source>
        <dbReference type="SAM" id="MobiDB-lite"/>
    </source>
</evidence>
<dbReference type="PANTHER" id="PTHR43580:SF2">
    <property type="entry name" value="CYTOKINE-LIKE NUCLEAR FACTOR N-PAC"/>
    <property type="match status" value="1"/>
</dbReference>
<comment type="similarity">
    <text evidence="1">Belongs to the HIBADH-related family.</text>
</comment>
<dbReference type="PIRSF" id="PIRSF000103">
    <property type="entry name" value="HIBADH"/>
    <property type="match status" value="1"/>
</dbReference>
<protein>
    <submittedName>
        <fullName evidence="7">3-hydroxyisobutyrate dehydrogenase-like beta-hydroxyacid dehydrogenase</fullName>
    </submittedName>
    <submittedName>
        <fullName evidence="6">Beta-hydroxyacid dehydrogenase, 3-hydroxyisobutyrate dehydrogenase</fullName>
    </submittedName>
</protein>
<evidence type="ECO:0000256" key="1">
    <source>
        <dbReference type="ARBA" id="ARBA00009080"/>
    </source>
</evidence>
<evidence type="ECO:0000259" key="4">
    <source>
        <dbReference type="Pfam" id="PF03446"/>
    </source>
</evidence>
<proteinExistence type="inferred from homology"/>
<organism evidence="6 8">
    <name type="scientific">Actinoalloteichus hymeniacidonis</name>
    <dbReference type="NCBI Taxonomy" id="340345"/>
    <lineage>
        <taxon>Bacteria</taxon>
        <taxon>Bacillati</taxon>
        <taxon>Actinomycetota</taxon>
        <taxon>Actinomycetes</taxon>
        <taxon>Pseudonocardiales</taxon>
        <taxon>Pseudonocardiaceae</taxon>
        <taxon>Actinoalloteichus</taxon>
    </lineage>
</organism>
<evidence type="ECO:0000256" key="2">
    <source>
        <dbReference type="ARBA" id="ARBA00023002"/>
    </source>
</evidence>
<evidence type="ECO:0000313" key="8">
    <source>
        <dbReference type="Proteomes" id="UP000095210"/>
    </source>
</evidence>
<dbReference type="InterPro" id="IPR036291">
    <property type="entry name" value="NAD(P)-bd_dom_sf"/>
</dbReference>
<feature type="region of interest" description="Disordered" evidence="3">
    <location>
        <begin position="297"/>
        <end position="316"/>
    </location>
</feature>
<accession>A0AAC9HQB1</accession>
<dbReference type="PANTHER" id="PTHR43580">
    <property type="entry name" value="OXIDOREDUCTASE GLYR1-RELATED"/>
    <property type="match status" value="1"/>
</dbReference>
<evidence type="ECO:0000313" key="7">
    <source>
        <dbReference type="EMBL" id="MBB5908345.1"/>
    </source>
</evidence>
<dbReference type="GO" id="GO:0016491">
    <property type="term" value="F:oxidoreductase activity"/>
    <property type="evidence" value="ECO:0007669"/>
    <property type="project" value="UniProtKB-KW"/>
</dbReference>
<dbReference type="KEGG" id="ahm:TL08_13965"/>
<dbReference type="Gene3D" id="3.40.50.720">
    <property type="entry name" value="NAD(P)-binding Rossmann-like Domain"/>
    <property type="match status" value="1"/>
</dbReference>
<dbReference type="InterPro" id="IPR008927">
    <property type="entry name" value="6-PGluconate_DH-like_C_sf"/>
</dbReference>
<reference evidence="8" key="2">
    <citation type="submission" date="2016-03" db="EMBL/GenBank/DDBJ databases">
        <title>Complete genome sequence of the type strain Actinoalloteichus hymeniacidonis DSM 45092.</title>
        <authorList>
            <person name="Schaffert L."/>
            <person name="Albersmeier A."/>
            <person name="Winkler A."/>
            <person name="Kalinowski J."/>
            <person name="Zotchev S."/>
            <person name="Ruckert C."/>
        </authorList>
    </citation>
    <scope>NUCLEOTIDE SEQUENCE [LARGE SCALE GENOMIC DNA]</scope>
    <source>
        <strain evidence="8">HPA177(T) (DSM 45092(T))</strain>
    </source>
</reference>
<dbReference type="InterPro" id="IPR051265">
    <property type="entry name" value="HIBADH-related_NP60_sf"/>
</dbReference>
<dbReference type="InterPro" id="IPR013328">
    <property type="entry name" value="6PGD_dom2"/>
</dbReference>
<gene>
    <name evidence="7" type="ORF">BKA25_002661</name>
    <name evidence="6" type="ORF">TL08_13965</name>
</gene>
<dbReference type="RefSeq" id="WP_236750839.1">
    <property type="nucleotide sequence ID" value="NZ_CP014859.1"/>
</dbReference>
<reference evidence="7" key="3">
    <citation type="submission" date="2020-08" db="EMBL/GenBank/DDBJ databases">
        <title>Sequencing the genomes of 1000 actinobacteria strains.</title>
        <authorList>
            <person name="Klenk H.-P."/>
        </authorList>
    </citation>
    <scope>NUCLEOTIDE SEQUENCE</scope>
    <source>
        <strain evidence="7">DSM 45092</strain>
    </source>
</reference>
<dbReference type="EMBL" id="CP014859">
    <property type="protein sequence ID" value="AOS63607.1"/>
    <property type="molecule type" value="Genomic_DNA"/>
</dbReference>
<dbReference type="EMBL" id="JACHIS010000001">
    <property type="protein sequence ID" value="MBB5908345.1"/>
    <property type="molecule type" value="Genomic_DNA"/>
</dbReference>
<sequence>MPESTTPSTATPVTIIGLGAMGTALANAFLDAGHSTTVWNRTAARATALAARGAHHAETVTEAIAASPLVIACVLDYDAFHETLAPATDALAGRALVNLTNGTPKQARETASWAADHRIDYLDGGIMAIPPGIATPDSFILYSGPLGTFEAHRSTLEVLGAANHVGTDHGLASLHDLALLTGMYGMFAGILQAFALIDSEGIPAGDLAPMLTNWLTGMAHSVAHYAQQIDTGDYETGVVSNLAMQSAGFANLVQAGEDQGVDVGLLRPLFELMRHQVAAGYGNGDVASVIELIRREERRQPAKSPGADKITRARRP</sequence>
<dbReference type="Pfam" id="PF03446">
    <property type="entry name" value="NAD_binding_2"/>
    <property type="match status" value="1"/>
</dbReference>
<feature type="domain" description="NADPH-dependent reductive aminase-like C-terminal" evidence="5">
    <location>
        <begin position="168"/>
        <end position="295"/>
    </location>
</feature>
<dbReference type="InterPro" id="IPR015815">
    <property type="entry name" value="HIBADH-related"/>
</dbReference>
<dbReference type="SMR" id="A0AAC9HQB1"/>
<dbReference type="Proteomes" id="UP000095210">
    <property type="component" value="Chromosome"/>
</dbReference>